<evidence type="ECO:0000313" key="2">
    <source>
        <dbReference type="EMBL" id="CAD7227331.1"/>
    </source>
</evidence>
<feature type="region of interest" description="Disordered" evidence="1">
    <location>
        <begin position="549"/>
        <end position="581"/>
    </location>
</feature>
<dbReference type="PANTHER" id="PTHR39387">
    <property type="entry name" value="SHAVENOID, ISOFORM B"/>
    <property type="match status" value="1"/>
</dbReference>
<feature type="compositionally biased region" description="Polar residues" evidence="1">
    <location>
        <begin position="826"/>
        <end position="836"/>
    </location>
</feature>
<sequence>MSDGVSRWKPPHEKMNFMSSSPQGVAGIQPTDQLFLSRYTPQNPVQQSVSSPYPRRMTSSPPPYVRNTSDHERRESPPVNIVEEVAGFYVQRDTFEVPAEAYVRNNSPRPPGEDPVLEAALMDPTSLSASQERRLTFNPSFFEEDNLINPPPAAREFLARIREMIASAKNRMTFRRFAPSLQEIPEEASTNSSRPIHSSVPRTASYYSNPVFIDELVTRSQLPRKSRSSPNVGRVEEGHASQVAKARVHQWLQGILEEQSQSPSMAPQTEQQNKPLPPRQRGPHRPVYKRPKKYETMPAGTLTRQDSETKLYEEVTEEVFRRRQLRRSLQQQRRVLPTHKSDDDQTSSDEMLNEILNQAQSKMPKIIESPPVSIDRVNKNVQKWVGRVPAPTLLSNKFKKTVSSGTTSPPGGPSAEVSRVYVEPAAPRPNPAKGGPTPSRKKRGGKLTIVSGSQSCKLTIEVPDLSGTETDASSVRQAGTTHVGRSRRRRRPSRRESFLDSLERPRTGRVERKNGALENGVERKISRLANSARSGICLWRMYDASKASSSRSNSFRGRKDASDSSELETMAPSGGTEGDRECYESLEPQDQTIVVDKTSSSQPRWSPAAFRVPVCLQVKGTTRSTTGIMADSIEPDSLYLPRRILHPMPTDTSDSSFAPDSLIAPPPAPPSHDDASSVLSSDFSSTDSSLRQRTPAPPLVSPDRLIQRLSELASNCEPQVVDALRTHLNQEYGEERVNSHFDPSLSPRGPTKKFKTVEEVFEHLKVLERHSPKEDSGYMSGGSSNDSGKRPPKTPEETASPRGSSPEKKIKPVQGLIQMFDRSTEPQKNVTESHYL</sequence>
<name>A0A7R8W995_9CRUS</name>
<dbReference type="AlphaFoldDB" id="A0A7R8W995"/>
<feature type="region of interest" description="Disordered" evidence="1">
    <location>
        <begin position="1"/>
        <end position="79"/>
    </location>
</feature>
<feature type="compositionally biased region" description="Basic and acidic residues" evidence="1">
    <location>
        <begin position="787"/>
        <end position="796"/>
    </location>
</feature>
<feature type="region of interest" description="Disordered" evidence="1">
    <location>
        <begin position="767"/>
        <end position="836"/>
    </location>
</feature>
<feature type="region of interest" description="Disordered" evidence="1">
    <location>
        <begin position="221"/>
        <end position="241"/>
    </location>
</feature>
<evidence type="ECO:0000256" key="1">
    <source>
        <dbReference type="SAM" id="MobiDB-lite"/>
    </source>
</evidence>
<feature type="compositionally biased region" description="Basic residues" evidence="1">
    <location>
        <begin position="281"/>
        <end position="292"/>
    </location>
</feature>
<dbReference type="OrthoDB" id="6346242at2759"/>
<feature type="region of interest" description="Disordered" evidence="1">
    <location>
        <begin position="644"/>
        <end position="702"/>
    </location>
</feature>
<feature type="compositionally biased region" description="Polar residues" evidence="1">
    <location>
        <begin position="259"/>
        <end position="274"/>
    </location>
</feature>
<proteinExistence type="predicted"/>
<feature type="region of interest" description="Disordered" evidence="1">
    <location>
        <begin position="424"/>
        <end position="450"/>
    </location>
</feature>
<feature type="compositionally biased region" description="Polar residues" evidence="1">
    <location>
        <begin position="30"/>
        <end position="51"/>
    </location>
</feature>
<dbReference type="GO" id="GO:0005938">
    <property type="term" value="C:cell cortex"/>
    <property type="evidence" value="ECO:0007669"/>
    <property type="project" value="TreeGrafter"/>
</dbReference>
<feature type="compositionally biased region" description="Basic and acidic residues" evidence="1">
    <location>
        <begin position="494"/>
        <end position="515"/>
    </location>
</feature>
<organism evidence="2">
    <name type="scientific">Cyprideis torosa</name>
    <dbReference type="NCBI Taxonomy" id="163714"/>
    <lineage>
        <taxon>Eukaryota</taxon>
        <taxon>Metazoa</taxon>
        <taxon>Ecdysozoa</taxon>
        <taxon>Arthropoda</taxon>
        <taxon>Crustacea</taxon>
        <taxon>Oligostraca</taxon>
        <taxon>Ostracoda</taxon>
        <taxon>Podocopa</taxon>
        <taxon>Podocopida</taxon>
        <taxon>Cytherocopina</taxon>
        <taxon>Cytheroidea</taxon>
        <taxon>Cytherideidae</taxon>
        <taxon>Cyprideis</taxon>
    </lineage>
</organism>
<feature type="compositionally biased region" description="Basic residues" evidence="1">
    <location>
        <begin position="484"/>
        <end position="493"/>
    </location>
</feature>
<gene>
    <name evidence="2" type="ORF">CTOB1V02_LOCUS5239</name>
</gene>
<dbReference type="PANTHER" id="PTHR39387:SF1">
    <property type="entry name" value="SHAVENOID, ISOFORM B"/>
    <property type="match status" value="1"/>
</dbReference>
<feature type="region of interest" description="Disordered" evidence="1">
    <location>
        <begin position="329"/>
        <end position="348"/>
    </location>
</feature>
<dbReference type="EMBL" id="OB661105">
    <property type="protein sequence ID" value="CAD7227331.1"/>
    <property type="molecule type" value="Genomic_DNA"/>
</dbReference>
<feature type="compositionally biased region" description="Basic and acidic residues" evidence="1">
    <location>
        <begin position="767"/>
        <end position="776"/>
    </location>
</feature>
<reference evidence="2" key="1">
    <citation type="submission" date="2020-11" db="EMBL/GenBank/DDBJ databases">
        <authorList>
            <person name="Tran Van P."/>
        </authorList>
    </citation>
    <scope>NUCLEOTIDE SEQUENCE</scope>
</reference>
<protein>
    <submittedName>
        <fullName evidence="2">Uncharacterized protein</fullName>
    </submittedName>
</protein>
<feature type="compositionally biased region" description="Low complexity" evidence="1">
    <location>
        <begin position="676"/>
        <end position="689"/>
    </location>
</feature>
<feature type="region of interest" description="Disordered" evidence="1">
    <location>
        <begin position="259"/>
        <end position="306"/>
    </location>
</feature>
<accession>A0A7R8W995</accession>
<feature type="compositionally biased region" description="Polar residues" evidence="1">
    <location>
        <begin position="467"/>
        <end position="480"/>
    </location>
</feature>
<feature type="region of interest" description="Disordered" evidence="1">
    <location>
        <begin position="467"/>
        <end position="515"/>
    </location>
</feature>